<dbReference type="EMBL" id="CP096040">
    <property type="protein sequence ID" value="USQ95106.1"/>
    <property type="molecule type" value="Genomic_DNA"/>
</dbReference>
<reference evidence="7 8" key="1">
    <citation type="submission" date="2022-04" db="EMBL/GenBank/DDBJ databases">
        <title>Genome sequence of soybean root-associated Caulobacter segnis RL271.</title>
        <authorList>
            <person name="Longley R."/>
            <person name="Bonito G."/>
            <person name="Trigodet F."/>
            <person name="Crosson S."/>
            <person name="Fiebig A."/>
        </authorList>
    </citation>
    <scope>NUCLEOTIDE SEQUENCE [LARGE SCALE GENOMIC DNA]</scope>
    <source>
        <strain evidence="7 8">RL271</strain>
    </source>
</reference>
<evidence type="ECO:0000256" key="2">
    <source>
        <dbReference type="ARBA" id="ARBA00022729"/>
    </source>
</evidence>
<evidence type="ECO:0000256" key="1">
    <source>
        <dbReference type="ARBA" id="ARBA00022723"/>
    </source>
</evidence>
<gene>
    <name evidence="7" type="ORF">MZV50_21500</name>
</gene>
<dbReference type="PANTHER" id="PTHR11329">
    <property type="entry name" value="LEUKOCYTE CELL-DERIVED CHEMOTAXIN 2"/>
    <property type="match status" value="1"/>
</dbReference>
<evidence type="ECO:0000259" key="6">
    <source>
        <dbReference type="Pfam" id="PF01551"/>
    </source>
</evidence>
<comment type="similarity">
    <text evidence="5">Belongs to the LECT2/MIM-1 family.</text>
</comment>
<name>A0ABY4ZT39_9CAUL</name>
<sequence>MNPSREKTVSSAALRCALGLAAVFAPMVVAAMERPVSRHASPPPIIRLLARIAPPQPKPEPVMALVWKGADIDGDGSPDFANPTGAVPRGHDVFGDGFFGARRDGGSRAHEGVDYVAAAGQAVRAPMSGYVTKIGYAYAGDTSLKFVEITNPALGYAARAFYVSPQVEVGASVHLGQTIGVVESLQDHYPGITEHVHLEILAPGGDRVNAAQLITPTMVAVVDGSVGNSAE</sequence>
<keyword evidence="2" id="KW-0732">Signal</keyword>
<dbReference type="PANTHER" id="PTHR11329:SF0">
    <property type="entry name" value="LEUKOCYTE CELL-DERIVED CHEMOTAXIN-2"/>
    <property type="match status" value="1"/>
</dbReference>
<keyword evidence="1" id="KW-0479">Metal-binding</keyword>
<dbReference type="InterPro" id="IPR016047">
    <property type="entry name" value="M23ase_b-sheet_dom"/>
</dbReference>
<dbReference type="InterPro" id="IPR008663">
    <property type="entry name" value="LECT2"/>
</dbReference>
<evidence type="ECO:0000256" key="4">
    <source>
        <dbReference type="ARBA" id="ARBA00023157"/>
    </source>
</evidence>
<evidence type="ECO:0000256" key="3">
    <source>
        <dbReference type="ARBA" id="ARBA00022833"/>
    </source>
</evidence>
<dbReference type="CDD" id="cd12797">
    <property type="entry name" value="M23_peptidase"/>
    <property type="match status" value="1"/>
</dbReference>
<accession>A0ABY4ZT39</accession>
<keyword evidence="3" id="KW-0862">Zinc</keyword>
<organism evidence="7 8">
    <name type="scientific">Caulobacter segnis</name>
    <dbReference type="NCBI Taxonomy" id="88688"/>
    <lineage>
        <taxon>Bacteria</taxon>
        <taxon>Pseudomonadati</taxon>
        <taxon>Pseudomonadota</taxon>
        <taxon>Alphaproteobacteria</taxon>
        <taxon>Caulobacterales</taxon>
        <taxon>Caulobacteraceae</taxon>
        <taxon>Caulobacter</taxon>
    </lineage>
</organism>
<dbReference type="SUPFAM" id="SSF51261">
    <property type="entry name" value="Duplicated hybrid motif"/>
    <property type="match status" value="1"/>
</dbReference>
<keyword evidence="8" id="KW-1185">Reference proteome</keyword>
<evidence type="ECO:0000256" key="5">
    <source>
        <dbReference type="ARBA" id="ARBA00024361"/>
    </source>
</evidence>
<feature type="domain" description="M23ase beta-sheet core" evidence="6">
    <location>
        <begin position="109"/>
        <end position="208"/>
    </location>
</feature>
<protein>
    <submittedName>
        <fullName evidence="7">M23 family metallopeptidase</fullName>
    </submittedName>
</protein>
<dbReference type="Pfam" id="PF01551">
    <property type="entry name" value="Peptidase_M23"/>
    <property type="match status" value="1"/>
</dbReference>
<evidence type="ECO:0000313" key="7">
    <source>
        <dbReference type="EMBL" id="USQ95106.1"/>
    </source>
</evidence>
<dbReference type="Proteomes" id="UP001057520">
    <property type="component" value="Chromosome"/>
</dbReference>
<evidence type="ECO:0000313" key="8">
    <source>
        <dbReference type="Proteomes" id="UP001057520"/>
    </source>
</evidence>
<dbReference type="InterPro" id="IPR011055">
    <property type="entry name" value="Dup_hybrid_motif"/>
</dbReference>
<keyword evidence="4" id="KW-1015">Disulfide bond</keyword>
<dbReference type="Gene3D" id="2.70.70.10">
    <property type="entry name" value="Glucose Permease (Domain IIA)"/>
    <property type="match status" value="1"/>
</dbReference>
<proteinExistence type="inferred from homology"/>